<reference evidence="1 2" key="1">
    <citation type="journal article" date="2021" name="Nat. Plants">
        <title>The Taxus genome provides insights into paclitaxel biosynthesis.</title>
        <authorList>
            <person name="Xiong X."/>
            <person name="Gou J."/>
            <person name="Liao Q."/>
            <person name="Li Y."/>
            <person name="Zhou Q."/>
            <person name="Bi G."/>
            <person name="Li C."/>
            <person name="Du R."/>
            <person name="Wang X."/>
            <person name="Sun T."/>
            <person name="Guo L."/>
            <person name="Liang H."/>
            <person name="Lu P."/>
            <person name="Wu Y."/>
            <person name="Zhang Z."/>
            <person name="Ro D.K."/>
            <person name="Shang Y."/>
            <person name="Huang S."/>
            <person name="Yan J."/>
        </authorList>
    </citation>
    <scope>NUCLEOTIDE SEQUENCE [LARGE SCALE GENOMIC DNA]</scope>
    <source>
        <strain evidence="1">Ta-2019</strain>
    </source>
</reference>
<keyword evidence="2" id="KW-1185">Reference proteome</keyword>
<dbReference type="EMBL" id="JAHRHJ020000189">
    <property type="protein sequence ID" value="KAH9294354.1"/>
    <property type="molecule type" value="Genomic_DNA"/>
</dbReference>
<dbReference type="AlphaFoldDB" id="A0AA38F6G8"/>
<protein>
    <submittedName>
        <fullName evidence="1">Uncharacterized protein</fullName>
    </submittedName>
</protein>
<feature type="non-terminal residue" evidence="1">
    <location>
        <position position="79"/>
    </location>
</feature>
<evidence type="ECO:0000313" key="2">
    <source>
        <dbReference type="Proteomes" id="UP000824469"/>
    </source>
</evidence>
<evidence type="ECO:0000313" key="1">
    <source>
        <dbReference type="EMBL" id="KAH9294354.1"/>
    </source>
</evidence>
<feature type="non-terminal residue" evidence="1">
    <location>
        <position position="1"/>
    </location>
</feature>
<accession>A0AA38F6G8</accession>
<organism evidence="1 2">
    <name type="scientific">Taxus chinensis</name>
    <name type="common">Chinese yew</name>
    <name type="synonym">Taxus wallichiana var. chinensis</name>
    <dbReference type="NCBI Taxonomy" id="29808"/>
    <lineage>
        <taxon>Eukaryota</taxon>
        <taxon>Viridiplantae</taxon>
        <taxon>Streptophyta</taxon>
        <taxon>Embryophyta</taxon>
        <taxon>Tracheophyta</taxon>
        <taxon>Spermatophyta</taxon>
        <taxon>Pinopsida</taxon>
        <taxon>Pinidae</taxon>
        <taxon>Conifers II</taxon>
        <taxon>Cupressales</taxon>
        <taxon>Taxaceae</taxon>
        <taxon>Taxus</taxon>
    </lineage>
</organism>
<gene>
    <name evidence="1" type="ORF">KI387_040443</name>
</gene>
<sequence length="79" mass="9085">HFQMEDNFYTLASHTKFDAKLLECLLCEYVDSQYQTAATVDEATITKMHSTQNKIEEAQQTLQQTIVVVQTAQKKMKAK</sequence>
<name>A0AA38F6G8_TAXCH</name>
<comment type="caution">
    <text evidence="1">The sequence shown here is derived from an EMBL/GenBank/DDBJ whole genome shotgun (WGS) entry which is preliminary data.</text>
</comment>
<proteinExistence type="predicted"/>
<dbReference type="Proteomes" id="UP000824469">
    <property type="component" value="Unassembled WGS sequence"/>
</dbReference>